<keyword evidence="2" id="KW-1185">Reference proteome</keyword>
<accession>A0ABU3Y1P3</accession>
<sequence length="69" mass="7187">GSKLGAAFLYKRAEGLGLSDTFGARHLGEPAGGRAQAQPDGGRLALDRWQRVAQVRQVGLGLLVTGTGR</sequence>
<evidence type="ECO:0000313" key="1">
    <source>
        <dbReference type="EMBL" id="MDV3444074.1"/>
    </source>
</evidence>
<protein>
    <submittedName>
        <fullName evidence="1">Uncharacterized protein</fullName>
    </submittedName>
</protein>
<organism evidence="1 2">
    <name type="scientific">Metapseudomonas otitidis</name>
    <dbReference type="NCBI Taxonomy" id="319939"/>
    <lineage>
        <taxon>Bacteria</taxon>
        <taxon>Pseudomonadati</taxon>
        <taxon>Pseudomonadota</taxon>
        <taxon>Gammaproteobacteria</taxon>
        <taxon>Pseudomonadales</taxon>
        <taxon>Pseudomonadaceae</taxon>
        <taxon>Metapseudomonas</taxon>
    </lineage>
</organism>
<comment type="caution">
    <text evidence="1">The sequence shown here is derived from an EMBL/GenBank/DDBJ whole genome shotgun (WGS) entry which is preliminary data.</text>
</comment>
<dbReference type="Proteomes" id="UP001273935">
    <property type="component" value="Unassembled WGS sequence"/>
</dbReference>
<name>A0ABU3Y1P3_9GAMM</name>
<feature type="non-terminal residue" evidence="1">
    <location>
        <position position="69"/>
    </location>
</feature>
<evidence type="ECO:0000313" key="2">
    <source>
        <dbReference type="Proteomes" id="UP001273935"/>
    </source>
</evidence>
<gene>
    <name evidence="1" type="ORF">R0G64_32820</name>
</gene>
<dbReference type="SUPFAM" id="SSF48613">
    <property type="entry name" value="Heme oxygenase-like"/>
    <property type="match status" value="1"/>
</dbReference>
<feature type="non-terminal residue" evidence="1">
    <location>
        <position position="1"/>
    </location>
</feature>
<dbReference type="EMBL" id="JAWJUL010000666">
    <property type="protein sequence ID" value="MDV3444074.1"/>
    <property type="molecule type" value="Genomic_DNA"/>
</dbReference>
<proteinExistence type="predicted"/>
<dbReference type="InterPro" id="IPR016084">
    <property type="entry name" value="Haem_Oase-like_multi-hlx"/>
</dbReference>
<reference evidence="1 2" key="1">
    <citation type="submission" date="2023-10" db="EMBL/GenBank/DDBJ databases">
        <title>Pseudomonas otitidis isolated from a paediatric patient with cystic fibrosis in Chile.</title>
        <authorList>
            <person name="Amsteins-Romero L."/>
            <person name="Opazo-Capurro A."/>
            <person name="Matus-Kohler M."/>
            <person name="Gonzalez-Rocha G."/>
        </authorList>
    </citation>
    <scope>NUCLEOTIDE SEQUENCE [LARGE SCALE GENOMIC DNA]</scope>
    <source>
        <strain evidence="1 2">P-714</strain>
    </source>
</reference>